<dbReference type="GO" id="GO:0005886">
    <property type="term" value="C:plasma membrane"/>
    <property type="evidence" value="ECO:0007669"/>
    <property type="project" value="UniProtKB-SubCell"/>
</dbReference>
<evidence type="ECO:0000256" key="3">
    <source>
        <dbReference type="ARBA" id="ARBA00022723"/>
    </source>
</evidence>
<dbReference type="InterPro" id="IPR017896">
    <property type="entry name" value="4Fe4S_Fe-S-bd"/>
</dbReference>
<name>A0A9C7L8V2_9BACI</name>
<keyword evidence="3" id="KW-0479">Metal-binding</keyword>
<feature type="domain" description="4Fe-4S ferredoxin-type" evidence="8">
    <location>
        <begin position="231"/>
        <end position="259"/>
    </location>
</feature>
<dbReference type="PROSITE" id="PS51379">
    <property type="entry name" value="4FE4S_FER_2"/>
    <property type="match status" value="2"/>
</dbReference>
<dbReference type="PANTHER" id="PTHR30224">
    <property type="entry name" value="ELECTRON TRANSPORT PROTEIN"/>
    <property type="match status" value="1"/>
</dbReference>
<dbReference type="InterPro" id="IPR017900">
    <property type="entry name" value="4Fe4S_Fe_S_CS"/>
</dbReference>
<dbReference type="AlphaFoldDB" id="A0A9C7L8V2"/>
<dbReference type="Pfam" id="PF13237">
    <property type="entry name" value="Fer4_10"/>
    <property type="match status" value="1"/>
</dbReference>
<dbReference type="GO" id="GO:0046872">
    <property type="term" value="F:metal ion binding"/>
    <property type="evidence" value="ECO:0007669"/>
    <property type="project" value="UniProtKB-KW"/>
</dbReference>
<feature type="transmembrane region" description="Helical" evidence="7">
    <location>
        <begin position="137"/>
        <end position="163"/>
    </location>
</feature>
<comment type="caution">
    <text evidence="9">The sequence shown here is derived from an EMBL/GenBank/DDBJ whole genome shotgun (WGS) entry which is preliminary data.</text>
</comment>
<evidence type="ECO:0000313" key="10">
    <source>
        <dbReference type="Proteomes" id="UP000789845"/>
    </source>
</evidence>
<dbReference type="Gene3D" id="3.30.70.20">
    <property type="match status" value="1"/>
</dbReference>
<evidence type="ECO:0000256" key="4">
    <source>
        <dbReference type="ARBA" id="ARBA00023004"/>
    </source>
</evidence>
<keyword evidence="7" id="KW-1133">Transmembrane helix</keyword>
<evidence type="ECO:0000313" key="9">
    <source>
        <dbReference type="EMBL" id="CAG9607246.1"/>
    </source>
</evidence>
<dbReference type="PANTHER" id="PTHR30224:SF4">
    <property type="entry name" value="ELECTRON TRANSPORT PROTEIN YCCM-RELATED"/>
    <property type="match status" value="1"/>
</dbReference>
<keyword evidence="10" id="KW-1185">Reference proteome</keyword>
<feature type="transmembrane region" description="Helical" evidence="7">
    <location>
        <begin position="84"/>
        <end position="102"/>
    </location>
</feature>
<evidence type="ECO:0000256" key="5">
    <source>
        <dbReference type="ARBA" id="ARBA00023014"/>
    </source>
</evidence>
<feature type="transmembrane region" description="Helical" evidence="7">
    <location>
        <begin position="295"/>
        <end position="314"/>
    </location>
</feature>
<dbReference type="RefSeq" id="WP_230495512.1">
    <property type="nucleotide sequence ID" value="NZ_CAKJTG010000004.1"/>
</dbReference>
<keyword evidence="4" id="KW-0408">Iron</keyword>
<feature type="domain" description="4Fe-4S ferredoxin-type" evidence="8">
    <location>
        <begin position="261"/>
        <end position="288"/>
    </location>
</feature>
<feature type="transmembrane region" description="Helical" evidence="7">
    <location>
        <begin position="183"/>
        <end position="207"/>
    </location>
</feature>
<evidence type="ECO:0000259" key="8">
    <source>
        <dbReference type="PROSITE" id="PS51379"/>
    </source>
</evidence>
<proteinExistence type="predicted"/>
<evidence type="ECO:0000256" key="6">
    <source>
        <dbReference type="ARBA" id="ARBA00023136"/>
    </source>
</evidence>
<feature type="transmembrane region" description="Helical" evidence="7">
    <location>
        <begin position="21"/>
        <end position="39"/>
    </location>
</feature>
<dbReference type="PROSITE" id="PS00198">
    <property type="entry name" value="4FE4S_FER_1"/>
    <property type="match status" value="2"/>
</dbReference>
<sequence length="339" mass="39363">MKSKAWHVRQFKRKPIQYVRMSVQIVFSIFLLYVGFRFFQFYNHFASLGIEPYVERPAAVEGFLPVSALVALKVWIFTGEFDHIHPAGLLLFTFFIGSGLLFRKTFCSWICPIGTLSEWTARLGKMIFRKNFDIPKWISWLLIPLKYLLLLFFIKIIVIDMPIDFAWDFLQEPYNKVSDVKMLLFFLNLGGFALKVILVVFILSLFFPNFWCRYLCPYGALIGLGTIFGVTKIERNEDTCIDCRQCTRVCPQRIKVHEKMAVLTPDCTACMSCVEACPVKDTLNMTVATKKVNKWIIPSVFFGLFVLMIIIAKLTGNWNTNITYKEFLELIPYIDRIGH</sequence>
<dbReference type="Proteomes" id="UP000789845">
    <property type="component" value="Unassembled WGS sequence"/>
</dbReference>
<gene>
    <name evidence="9" type="primary">yccM</name>
    <name evidence="9" type="ORF">NEOCIP111885_00936</name>
</gene>
<organism evidence="9 10">
    <name type="scientific">Pseudoneobacillus rhizosphaerae</name>
    <dbReference type="NCBI Taxonomy" id="2880968"/>
    <lineage>
        <taxon>Bacteria</taxon>
        <taxon>Bacillati</taxon>
        <taxon>Bacillota</taxon>
        <taxon>Bacilli</taxon>
        <taxon>Bacillales</taxon>
        <taxon>Bacillaceae</taxon>
        <taxon>Pseudoneobacillus</taxon>
    </lineage>
</organism>
<reference evidence="9" key="1">
    <citation type="submission" date="2021-10" db="EMBL/GenBank/DDBJ databases">
        <authorList>
            <person name="Criscuolo A."/>
        </authorList>
    </citation>
    <scope>NUCLEOTIDE SEQUENCE</scope>
    <source>
        <strain evidence="9">CIP111885</strain>
    </source>
</reference>
<keyword evidence="7" id="KW-0812">Transmembrane</keyword>
<dbReference type="Pfam" id="PF12801">
    <property type="entry name" value="Fer4_5"/>
    <property type="match status" value="2"/>
</dbReference>
<evidence type="ECO:0000256" key="2">
    <source>
        <dbReference type="ARBA" id="ARBA00022475"/>
    </source>
</evidence>
<dbReference type="EMBL" id="CAKJTG010000004">
    <property type="protein sequence ID" value="CAG9607246.1"/>
    <property type="molecule type" value="Genomic_DNA"/>
</dbReference>
<keyword evidence="6 7" id="KW-0472">Membrane</keyword>
<keyword evidence="2" id="KW-1003">Cell membrane</keyword>
<protein>
    <submittedName>
        <fullName evidence="9">Electron transport protein YccM</fullName>
    </submittedName>
</protein>
<evidence type="ECO:0000256" key="1">
    <source>
        <dbReference type="ARBA" id="ARBA00004236"/>
    </source>
</evidence>
<keyword evidence="5" id="KW-0411">Iron-sulfur</keyword>
<evidence type="ECO:0000256" key="7">
    <source>
        <dbReference type="SAM" id="Phobius"/>
    </source>
</evidence>
<dbReference type="SUPFAM" id="SSF54862">
    <property type="entry name" value="4Fe-4S ferredoxins"/>
    <property type="match status" value="1"/>
</dbReference>
<dbReference type="InterPro" id="IPR052378">
    <property type="entry name" value="NosR_regulator"/>
</dbReference>
<dbReference type="GO" id="GO:0051536">
    <property type="term" value="F:iron-sulfur cluster binding"/>
    <property type="evidence" value="ECO:0007669"/>
    <property type="project" value="UniProtKB-KW"/>
</dbReference>
<comment type="subcellular location">
    <subcellularLocation>
        <location evidence="1">Cell membrane</location>
    </subcellularLocation>
</comment>
<accession>A0A9C7L8V2</accession>